<evidence type="ECO:0000256" key="2">
    <source>
        <dbReference type="ARBA" id="ARBA00022723"/>
    </source>
</evidence>
<evidence type="ECO:0000256" key="3">
    <source>
        <dbReference type="ARBA" id="ARBA00022833"/>
    </source>
</evidence>
<dbReference type="GO" id="GO:0008270">
    <property type="term" value="F:zinc ion binding"/>
    <property type="evidence" value="ECO:0007669"/>
    <property type="project" value="TreeGrafter"/>
</dbReference>
<dbReference type="PANTHER" id="PTHR12857:SF0">
    <property type="entry name" value="CXXC MOTIF CONTAINING ZINC BINDING PROTEIN"/>
    <property type="match status" value="1"/>
</dbReference>
<gene>
    <name evidence="4" type="ORF">BC938DRAFT_483229</name>
</gene>
<name>A0A433QCG9_9FUNG</name>
<evidence type="ECO:0008006" key="6">
    <source>
        <dbReference type="Google" id="ProtNLM"/>
    </source>
</evidence>
<evidence type="ECO:0000313" key="4">
    <source>
        <dbReference type="EMBL" id="RUS27451.1"/>
    </source>
</evidence>
<keyword evidence="5" id="KW-1185">Reference proteome</keyword>
<evidence type="ECO:0000313" key="5">
    <source>
        <dbReference type="Proteomes" id="UP000274822"/>
    </source>
</evidence>
<dbReference type="PANTHER" id="PTHR12857">
    <property type="entry name" value="CXXC MOTIF CONTAINING ZINC BINDING PROTEIN"/>
    <property type="match status" value="1"/>
</dbReference>
<dbReference type="InterPro" id="IPR008584">
    <property type="entry name" value="CXXC_Zn-binding_euk"/>
</dbReference>
<dbReference type="SUPFAM" id="SSF141678">
    <property type="entry name" value="MAL13P1.257-like"/>
    <property type="match status" value="2"/>
</dbReference>
<dbReference type="EMBL" id="RBNJ01008363">
    <property type="protein sequence ID" value="RUS27451.1"/>
    <property type="molecule type" value="Genomic_DNA"/>
</dbReference>
<keyword evidence="3" id="KW-0862">Zinc</keyword>
<proteinExistence type="inferred from homology"/>
<sequence>MVVRFSSKLALLFKADLESVTDVAPADGYEWHFKIQCNSCHEIDPSWITMNREDTYDLANSRGSANLVMKCKFCKRESSAQFEPTPPIKPYTADDSGRFTKMVVIDCRGLEPVEFEPRVSEGWRGDCSPYCADRIGVSYVKKRMKLVRFFTFWDDTFAIRYVAYPTSPPQSGWMAKGAESGTRFDDIDLSEGEWVEYDEKSAVPVSISNIEAKFQKA</sequence>
<organism evidence="4 5">
    <name type="scientific">Jimgerdemannia flammicorona</name>
    <dbReference type="NCBI Taxonomy" id="994334"/>
    <lineage>
        <taxon>Eukaryota</taxon>
        <taxon>Fungi</taxon>
        <taxon>Fungi incertae sedis</taxon>
        <taxon>Mucoromycota</taxon>
        <taxon>Mucoromycotina</taxon>
        <taxon>Endogonomycetes</taxon>
        <taxon>Endogonales</taxon>
        <taxon>Endogonaceae</taxon>
        <taxon>Jimgerdemannia</taxon>
    </lineage>
</organism>
<comment type="similarity">
    <text evidence="1">Belongs to the UPF0587 family.</text>
</comment>
<dbReference type="Pfam" id="PF05907">
    <property type="entry name" value="CXXC_Zn-b_euk"/>
    <property type="match status" value="2"/>
</dbReference>
<accession>A0A433QCG9</accession>
<comment type="caution">
    <text evidence="4">The sequence shown here is derived from an EMBL/GenBank/DDBJ whole genome shotgun (WGS) entry which is preliminary data.</text>
</comment>
<dbReference type="Proteomes" id="UP000274822">
    <property type="component" value="Unassembled WGS sequence"/>
</dbReference>
<protein>
    <recommendedName>
        <fullName evidence="6">DUF866-domain-containing protein</fullName>
    </recommendedName>
</protein>
<reference evidence="4 5" key="1">
    <citation type="journal article" date="2018" name="New Phytol.">
        <title>Phylogenomics of Endogonaceae and evolution of mycorrhizas within Mucoromycota.</title>
        <authorList>
            <person name="Chang Y."/>
            <person name="Desiro A."/>
            <person name="Na H."/>
            <person name="Sandor L."/>
            <person name="Lipzen A."/>
            <person name="Clum A."/>
            <person name="Barry K."/>
            <person name="Grigoriev I.V."/>
            <person name="Martin F.M."/>
            <person name="Stajich J.E."/>
            <person name="Smith M.E."/>
            <person name="Bonito G."/>
            <person name="Spatafora J.W."/>
        </authorList>
    </citation>
    <scope>NUCLEOTIDE SEQUENCE [LARGE SCALE GENOMIC DNA]</scope>
    <source>
        <strain evidence="4 5">AD002</strain>
    </source>
</reference>
<keyword evidence="2" id="KW-0479">Metal-binding</keyword>
<evidence type="ECO:0000256" key="1">
    <source>
        <dbReference type="ARBA" id="ARBA00007818"/>
    </source>
</evidence>
<dbReference type="AlphaFoldDB" id="A0A433QCG9"/>